<feature type="compositionally biased region" description="Basic and acidic residues" evidence="1">
    <location>
        <begin position="7"/>
        <end position="21"/>
    </location>
</feature>
<dbReference type="Proteomes" id="UP001174909">
    <property type="component" value="Unassembled WGS sequence"/>
</dbReference>
<proteinExistence type="predicted"/>
<organism evidence="2 3">
    <name type="scientific">Geodia barretti</name>
    <name type="common">Barrett's horny sponge</name>
    <dbReference type="NCBI Taxonomy" id="519541"/>
    <lineage>
        <taxon>Eukaryota</taxon>
        <taxon>Metazoa</taxon>
        <taxon>Porifera</taxon>
        <taxon>Demospongiae</taxon>
        <taxon>Heteroscleromorpha</taxon>
        <taxon>Tetractinellida</taxon>
        <taxon>Astrophorina</taxon>
        <taxon>Geodiidae</taxon>
        <taxon>Geodia</taxon>
    </lineage>
</organism>
<sequence>MVKITARSKDTKKNSNSDSPH</sequence>
<name>A0AA35RHE3_GEOBA</name>
<evidence type="ECO:0000256" key="1">
    <source>
        <dbReference type="SAM" id="MobiDB-lite"/>
    </source>
</evidence>
<gene>
    <name evidence="2" type="ORF">GBAR_LOCUS7061</name>
</gene>
<evidence type="ECO:0000313" key="3">
    <source>
        <dbReference type="Proteomes" id="UP001174909"/>
    </source>
</evidence>
<reference evidence="2" key="1">
    <citation type="submission" date="2023-03" db="EMBL/GenBank/DDBJ databases">
        <authorList>
            <person name="Steffen K."/>
            <person name="Cardenas P."/>
        </authorList>
    </citation>
    <scope>NUCLEOTIDE SEQUENCE</scope>
</reference>
<dbReference type="AlphaFoldDB" id="A0AA35RHE3"/>
<protein>
    <submittedName>
        <fullName evidence="2">Uncharacterized protein</fullName>
    </submittedName>
</protein>
<evidence type="ECO:0000313" key="2">
    <source>
        <dbReference type="EMBL" id="CAI8010758.1"/>
    </source>
</evidence>
<feature type="region of interest" description="Disordered" evidence="1">
    <location>
        <begin position="1"/>
        <end position="21"/>
    </location>
</feature>
<dbReference type="EMBL" id="CASHTH010001064">
    <property type="protein sequence ID" value="CAI8010758.1"/>
    <property type="molecule type" value="Genomic_DNA"/>
</dbReference>
<accession>A0AA35RHE3</accession>
<comment type="caution">
    <text evidence="2">The sequence shown here is derived from an EMBL/GenBank/DDBJ whole genome shotgun (WGS) entry which is preliminary data.</text>
</comment>
<keyword evidence="3" id="KW-1185">Reference proteome</keyword>